<organism evidence="2 3">
    <name type="scientific">Paramormyrops kingsleyae</name>
    <dbReference type="NCBI Taxonomy" id="1676925"/>
    <lineage>
        <taxon>Eukaryota</taxon>
        <taxon>Metazoa</taxon>
        <taxon>Chordata</taxon>
        <taxon>Craniata</taxon>
        <taxon>Vertebrata</taxon>
        <taxon>Euteleostomi</taxon>
        <taxon>Actinopterygii</taxon>
        <taxon>Neopterygii</taxon>
        <taxon>Teleostei</taxon>
        <taxon>Osteoglossocephala</taxon>
        <taxon>Osteoglossomorpha</taxon>
        <taxon>Osteoglossiformes</taxon>
        <taxon>Mormyridae</taxon>
        <taxon>Paramormyrops</taxon>
    </lineage>
</organism>
<dbReference type="PANTHER" id="PTHR17117:SF3">
    <property type="entry name" value="NADH DEHYDROGENASE [UBIQUINONE] FLAVOPROTEIN 3, MITOCHONDRIAL"/>
    <property type="match status" value="1"/>
</dbReference>
<evidence type="ECO:0000256" key="1">
    <source>
        <dbReference type="SAM" id="MobiDB-lite"/>
    </source>
</evidence>
<proteinExistence type="predicted"/>
<dbReference type="GO" id="GO:0045271">
    <property type="term" value="C:respiratory chain complex I"/>
    <property type="evidence" value="ECO:0007669"/>
    <property type="project" value="InterPro"/>
</dbReference>
<reference evidence="2" key="1">
    <citation type="submission" date="2025-08" db="UniProtKB">
        <authorList>
            <consortium name="Ensembl"/>
        </authorList>
    </citation>
    <scope>IDENTIFICATION</scope>
</reference>
<dbReference type="GO" id="GO:0005739">
    <property type="term" value="C:mitochondrion"/>
    <property type="evidence" value="ECO:0007669"/>
    <property type="project" value="InterPro"/>
</dbReference>
<dbReference type="Pfam" id="PF15880">
    <property type="entry name" value="NDUFV3"/>
    <property type="match status" value="1"/>
</dbReference>
<protein>
    <submittedName>
        <fullName evidence="2">Uncharacterized protein</fullName>
    </submittedName>
</protein>
<dbReference type="Ensembl" id="ENSPKIT00000041865.1">
    <property type="protein sequence ID" value="ENSPKIP00000017355.1"/>
    <property type="gene ID" value="ENSPKIG00000003299.1"/>
</dbReference>
<reference evidence="2" key="2">
    <citation type="submission" date="2025-09" db="UniProtKB">
        <authorList>
            <consortium name="Ensembl"/>
        </authorList>
    </citation>
    <scope>IDENTIFICATION</scope>
</reference>
<name>A0A3B3RHL8_9TELE</name>
<accession>A0A3B3RHL8</accession>
<evidence type="ECO:0000313" key="2">
    <source>
        <dbReference type="Ensembl" id="ENSPKIP00000017355.1"/>
    </source>
</evidence>
<dbReference type="PANTHER" id="PTHR17117">
    <property type="entry name" value="NADH-UBIQUINONE OXIDOREDUCTASE"/>
    <property type="match status" value="1"/>
</dbReference>
<feature type="region of interest" description="Disordered" evidence="1">
    <location>
        <begin position="24"/>
        <end position="54"/>
    </location>
</feature>
<dbReference type="STRING" id="1676925.ENSPKIP00000017355"/>
<keyword evidence="3" id="KW-1185">Reference proteome</keyword>
<dbReference type="InterPro" id="IPR026193">
    <property type="entry name" value="NDUFV3"/>
</dbReference>
<evidence type="ECO:0000313" key="3">
    <source>
        <dbReference type="Proteomes" id="UP000261540"/>
    </source>
</evidence>
<dbReference type="AlphaFoldDB" id="A0A3B3RHL8"/>
<sequence length="92" mass="10621">MLQCFQRESWAAFQRTPAITFATNVEEPKKSGKKPKAAKVAPSPPEPEPFDNSTYKNLQHHSYHQYTFVDMEVEMEKHRLPQPSSGRPSPRH</sequence>
<dbReference type="GeneTree" id="ENSGT00390000012196"/>
<dbReference type="GO" id="GO:0042775">
    <property type="term" value="P:mitochondrial ATP synthesis coupled electron transport"/>
    <property type="evidence" value="ECO:0007669"/>
    <property type="project" value="TreeGrafter"/>
</dbReference>
<dbReference type="Proteomes" id="UP000261540">
    <property type="component" value="Unplaced"/>
</dbReference>